<dbReference type="Pfam" id="PF01037">
    <property type="entry name" value="AsnC_trans_reg"/>
    <property type="match status" value="1"/>
</dbReference>
<accession>A0ABV6T4U2</accession>
<dbReference type="CDD" id="cd00090">
    <property type="entry name" value="HTH_ARSR"/>
    <property type="match status" value="1"/>
</dbReference>
<evidence type="ECO:0000256" key="2">
    <source>
        <dbReference type="ARBA" id="ARBA00023125"/>
    </source>
</evidence>
<keyword evidence="2" id="KW-0238">DNA-binding</keyword>
<reference evidence="5 6" key="1">
    <citation type="submission" date="2024-09" db="EMBL/GenBank/DDBJ databases">
        <authorList>
            <person name="Sun Q."/>
            <person name="Mori K."/>
        </authorList>
    </citation>
    <scope>NUCLEOTIDE SEQUENCE [LARGE SCALE GENOMIC DNA]</scope>
    <source>
        <strain evidence="5 6">KCTC 42086</strain>
    </source>
</reference>
<evidence type="ECO:0000256" key="3">
    <source>
        <dbReference type="ARBA" id="ARBA00023163"/>
    </source>
</evidence>
<dbReference type="InterPro" id="IPR019888">
    <property type="entry name" value="Tscrpt_reg_AsnC-like"/>
</dbReference>
<dbReference type="InterPro" id="IPR036388">
    <property type="entry name" value="WH-like_DNA-bd_sf"/>
</dbReference>
<evidence type="ECO:0000259" key="4">
    <source>
        <dbReference type="PROSITE" id="PS50956"/>
    </source>
</evidence>
<keyword evidence="3" id="KW-0804">Transcription</keyword>
<dbReference type="InterPro" id="IPR036390">
    <property type="entry name" value="WH_DNA-bd_sf"/>
</dbReference>
<keyword evidence="6" id="KW-1185">Reference proteome</keyword>
<dbReference type="SUPFAM" id="SSF46785">
    <property type="entry name" value="Winged helix' DNA-binding domain"/>
    <property type="match status" value="1"/>
</dbReference>
<dbReference type="PROSITE" id="PS50956">
    <property type="entry name" value="HTH_ASNC_2"/>
    <property type="match status" value="1"/>
</dbReference>
<dbReference type="InterPro" id="IPR019887">
    <property type="entry name" value="Tscrpt_reg_AsnC/Lrp_C"/>
</dbReference>
<keyword evidence="1" id="KW-0805">Transcription regulation</keyword>
<dbReference type="Gene3D" id="1.10.10.10">
    <property type="entry name" value="Winged helix-like DNA-binding domain superfamily/Winged helix DNA-binding domain"/>
    <property type="match status" value="1"/>
</dbReference>
<feature type="domain" description="HTH asnC-type" evidence="4">
    <location>
        <begin position="18"/>
        <end position="79"/>
    </location>
</feature>
<dbReference type="PANTHER" id="PTHR30154:SF17">
    <property type="entry name" value="DNA-BINDING TRANSCRIPTIONAL ACTIVATOR DECR"/>
    <property type="match status" value="1"/>
</dbReference>
<comment type="caution">
    <text evidence="5">The sequence shown here is derived from an EMBL/GenBank/DDBJ whole genome shotgun (WGS) entry which is preliminary data.</text>
</comment>
<dbReference type="InterPro" id="IPR000485">
    <property type="entry name" value="AsnC-type_HTH_dom"/>
</dbReference>
<sequence>MPVEEAEPQLNTGKSSALDRIDRKILHELMMDATLPVAQLADRVGLSQTPCWKRVQKLEAAGVIDRRVAIVPPERIGFGLTVFVEIVAADHSQDWRDAFAALVAEYREIVEVHRMAGEVDYLLKVVVEDTAAYDSFYLDFTRRLPCRNVTSKFSMERIKATTALPIDTTEP</sequence>
<name>A0ABV6T4U2_9RHOB</name>
<organism evidence="5 6">
    <name type="scientific">Paracoccus panacisoli</name>
    <dbReference type="NCBI Taxonomy" id="1510163"/>
    <lineage>
        <taxon>Bacteria</taxon>
        <taxon>Pseudomonadati</taxon>
        <taxon>Pseudomonadota</taxon>
        <taxon>Alphaproteobacteria</taxon>
        <taxon>Rhodobacterales</taxon>
        <taxon>Paracoccaceae</taxon>
        <taxon>Paracoccus</taxon>
    </lineage>
</organism>
<proteinExistence type="predicted"/>
<dbReference type="SUPFAM" id="SSF54909">
    <property type="entry name" value="Dimeric alpha+beta barrel"/>
    <property type="match status" value="1"/>
</dbReference>
<protein>
    <submittedName>
        <fullName evidence="5">Lrp/AsnC family transcriptional regulator</fullName>
    </submittedName>
</protein>
<dbReference type="Gene3D" id="3.30.70.920">
    <property type="match status" value="1"/>
</dbReference>
<evidence type="ECO:0000256" key="1">
    <source>
        <dbReference type="ARBA" id="ARBA00023015"/>
    </source>
</evidence>
<dbReference type="PRINTS" id="PR00033">
    <property type="entry name" value="HTHASNC"/>
</dbReference>
<dbReference type="Pfam" id="PF13404">
    <property type="entry name" value="HTH_AsnC-type"/>
    <property type="match status" value="1"/>
</dbReference>
<evidence type="ECO:0000313" key="5">
    <source>
        <dbReference type="EMBL" id="MFC0812274.1"/>
    </source>
</evidence>
<gene>
    <name evidence="5" type="ORF">ACFHYO_09130</name>
</gene>
<evidence type="ECO:0000313" key="6">
    <source>
        <dbReference type="Proteomes" id="UP001589920"/>
    </source>
</evidence>
<dbReference type="Proteomes" id="UP001589920">
    <property type="component" value="Unassembled WGS sequence"/>
</dbReference>
<dbReference type="EMBL" id="JBHMQU010000040">
    <property type="protein sequence ID" value="MFC0812274.1"/>
    <property type="molecule type" value="Genomic_DNA"/>
</dbReference>
<dbReference type="RefSeq" id="WP_394319887.1">
    <property type="nucleotide sequence ID" value="NZ_JBHMQU010000040.1"/>
</dbReference>
<dbReference type="SMART" id="SM00344">
    <property type="entry name" value="HTH_ASNC"/>
    <property type="match status" value="1"/>
</dbReference>
<dbReference type="PANTHER" id="PTHR30154">
    <property type="entry name" value="LEUCINE-RESPONSIVE REGULATORY PROTEIN"/>
    <property type="match status" value="1"/>
</dbReference>
<dbReference type="InterPro" id="IPR011991">
    <property type="entry name" value="ArsR-like_HTH"/>
</dbReference>
<dbReference type="InterPro" id="IPR011008">
    <property type="entry name" value="Dimeric_a/b-barrel"/>
</dbReference>
<dbReference type="PROSITE" id="PS00519">
    <property type="entry name" value="HTH_ASNC_1"/>
    <property type="match status" value="1"/>
</dbReference>
<dbReference type="InterPro" id="IPR019885">
    <property type="entry name" value="Tscrpt_reg_HTH_AsnC-type_CS"/>
</dbReference>